<name>A0A951Q419_9NOST</name>
<keyword evidence="2" id="KW-0255">Endonuclease</keyword>
<dbReference type="InterPro" id="IPR003615">
    <property type="entry name" value="HNH_nuc"/>
</dbReference>
<comment type="caution">
    <text evidence="2">The sequence shown here is derived from an EMBL/GenBank/DDBJ whole genome shotgun (WGS) entry which is preliminary data.</text>
</comment>
<keyword evidence="2" id="KW-0378">Hydrolase</keyword>
<protein>
    <submittedName>
        <fullName evidence="2">HNH endonuclease</fullName>
    </submittedName>
</protein>
<dbReference type="Proteomes" id="UP000715781">
    <property type="component" value="Unassembled WGS sequence"/>
</dbReference>
<reference evidence="2" key="2">
    <citation type="journal article" date="2022" name="Microbiol. Resour. Announc.">
        <title>Metagenome Sequencing to Explore Phylogenomics of Terrestrial Cyanobacteria.</title>
        <authorList>
            <person name="Ward R.D."/>
            <person name="Stajich J.E."/>
            <person name="Johansen J.R."/>
            <person name="Huntemann M."/>
            <person name="Clum A."/>
            <person name="Foster B."/>
            <person name="Foster B."/>
            <person name="Roux S."/>
            <person name="Palaniappan K."/>
            <person name="Varghese N."/>
            <person name="Mukherjee S."/>
            <person name="Reddy T.B.K."/>
            <person name="Daum C."/>
            <person name="Copeland A."/>
            <person name="Chen I.A."/>
            <person name="Ivanova N.N."/>
            <person name="Kyrpides N.C."/>
            <person name="Shapiro N."/>
            <person name="Eloe-Fadrosh E.A."/>
            <person name="Pietrasiak N."/>
        </authorList>
    </citation>
    <scope>NUCLEOTIDE SEQUENCE</scope>
    <source>
        <strain evidence="2">JT2-VF2</strain>
    </source>
</reference>
<organism evidence="2 3">
    <name type="scientific">Mojavia pulchra JT2-VF2</name>
    <dbReference type="NCBI Taxonomy" id="287848"/>
    <lineage>
        <taxon>Bacteria</taxon>
        <taxon>Bacillati</taxon>
        <taxon>Cyanobacteriota</taxon>
        <taxon>Cyanophyceae</taxon>
        <taxon>Nostocales</taxon>
        <taxon>Nostocaceae</taxon>
    </lineage>
</organism>
<keyword evidence="2" id="KW-0540">Nuclease</keyword>
<evidence type="ECO:0000259" key="1">
    <source>
        <dbReference type="SMART" id="SM00507"/>
    </source>
</evidence>
<dbReference type="InterPro" id="IPR029471">
    <property type="entry name" value="HNH_5"/>
</dbReference>
<dbReference type="PANTHER" id="PTHR33877:SF2">
    <property type="entry name" value="OS07G0170200 PROTEIN"/>
    <property type="match status" value="1"/>
</dbReference>
<dbReference type="PANTHER" id="PTHR33877">
    <property type="entry name" value="SLL1193 PROTEIN"/>
    <property type="match status" value="1"/>
</dbReference>
<dbReference type="SMART" id="SM00507">
    <property type="entry name" value="HNHc"/>
    <property type="match status" value="1"/>
</dbReference>
<reference evidence="2" key="1">
    <citation type="submission" date="2021-05" db="EMBL/GenBank/DDBJ databases">
        <authorList>
            <person name="Pietrasiak N."/>
            <person name="Ward R."/>
            <person name="Stajich J.E."/>
            <person name="Kurbessoian T."/>
        </authorList>
    </citation>
    <scope>NUCLEOTIDE SEQUENCE</scope>
    <source>
        <strain evidence="2">JT2-VF2</strain>
    </source>
</reference>
<proteinExistence type="predicted"/>
<dbReference type="AlphaFoldDB" id="A0A951Q419"/>
<dbReference type="InterPro" id="IPR052892">
    <property type="entry name" value="NA-targeting_endonuclease"/>
</dbReference>
<evidence type="ECO:0000313" key="3">
    <source>
        <dbReference type="Proteomes" id="UP000715781"/>
    </source>
</evidence>
<sequence length="178" mass="20222">MEAQPPFQQSQILQNSVVVFSKNYLPLARINIKRAVVLLVTGQAESLDLSSTKPWEIRSPSVVLQVPSHIRLTVGNPERHWKVPPVNRREVLRRDNHTCQYCGSTKHLTLDHVIPRSKGGQHSWDNVVTACEKCNSTKRDRLPHEAGMILKTKPKAPIHPAVAFAEQFWNTQRLNEAE</sequence>
<feature type="domain" description="HNH nuclease" evidence="1">
    <location>
        <begin position="86"/>
        <end position="136"/>
    </location>
</feature>
<evidence type="ECO:0000313" key="2">
    <source>
        <dbReference type="EMBL" id="MBW4564926.1"/>
    </source>
</evidence>
<dbReference type="EMBL" id="JAHHHN010000028">
    <property type="protein sequence ID" value="MBW4564926.1"/>
    <property type="molecule type" value="Genomic_DNA"/>
</dbReference>
<dbReference type="CDD" id="cd00085">
    <property type="entry name" value="HNHc"/>
    <property type="match status" value="1"/>
</dbReference>
<dbReference type="Gene3D" id="1.10.30.50">
    <property type="match status" value="1"/>
</dbReference>
<dbReference type="GO" id="GO:0004519">
    <property type="term" value="F:endonuclease activity"/>
    <property type="evidence" value="ECO:0007669"/>
    <property type="project" value="UniProtKB-KW"/>
</dbReference>
<gene>
    <name evidence="2" type="ORF">KME32_28220</name>
</gene>
<dbReference type="Pfam" id="PF14279">
    <property type="entry name" value="HNH_5"/>
    <property type="match status" value="1"/>
</dbReference>
<accession>A0A951Q419</accession>